<keyword evidence="1" id="KW-1133">Transmembrane helix</keyword>
<dbReference type="RefSeq" id="XP_065328218.1">
    <property type="nucleotide sequence ID" value="XM_065472146.1"/>
</dbReference>
<accession>A0AAX4J7M1</accession>
<feature type="transmembrane region" description="Helical" evidence="1">
    <location>
        <begin position="154"/>
        <end position="174"/>
    </location>
</feature>
<feature type="transmembrane region" description="Helical" evidence="1">
    <location>
        <begin position="94"/>
        <end position="114"/>
    </location>
</feature>
<dbReference type="GeneID" id="90539880"/>
<proteinExistence type="predicted"/>
<feature type="transmembrane region" description="Helical" evidence="1">
    <location>
        <begin position="186"/>
        <end position="204"/>
    </location>
</feature>
<organism evidence="2 3">
    <name type="scientific">Vairimorpha necatrix</name>
    <dbReference type="NCBI Taxonomy" id="6039"/>
    <lineage>
        <taxon>Eukaryota</taxon>
        <taxon>Fungi</taxon>
        <taxon>Fungi incertae sedis</taxon>
        <taxon>Microsporidia</taxon>
        <taxon>Nosematidae</taxon>
        <taxon>Vairimorpha</taxon>
    </lineage>
</organism>
<gene>
    <name evidence="2" type="ORF">VNE69_01015</name>
</gene>
<evidence type="ECO:0000313" key="3">
    <source>
        <dbReference type="Proteomes" id="UP001334084"/>
    </source>
</evidence>
<keyword evidence="1" id="KW-0812">Transmembrane</keyword>
<evidence type="ECO:0000313" key="2">
    <source>
        <dbReference type="EMBL" id="WUR02073.1"/>
    </source>
</evidence>
<evidence type="ECO:0000256" key="1">
    <source>
        <dbReference type="SAM" id="Phobius"/>
    </source>
</evidence>
<sequence>MILLLLNYIYCTEEQVSTSSSYLYSVLIFLDLIFLLFVAHSKNKTLKKHTSFILMSHGTVLALKEIFGLGLYLFVAVALFIAIIYYNISSNNVLLRLIYLVNSGLLTGVIFYNISDSRSVSPTFSLQIILILCGFYLLFAVIRVNILVKIHTVVVGYLLCCYFLYGMFNISLLNELKENNVHTGRVSKTFFNLFIILTLSYIEFAF</sequence>
<reference evidence="2" key="1">
    <citation type="journal article" date="2024" name="BMC Genomics">
        <title>Functional annotation of a divergent genome using sequence and structure-based similarity.</title>
        <authorList>
            <person name="Svedberg D."/>
            <person name="Winiger R.R."/>
            <person name="Berg A."/>
            <person name="Sharma H."/>
            <person name="Tellgren-Roth C."/>
            <person name="Debrunner-Vossbrinck B.A."/>
            <person name="Vossbrinck C.R."/>
            <person name="Barandun J."/>
        </authorList>
    </citation>
    <scope>NUCLEOTIDE SEQUENCE</scope>
    <source>
        <strain evidence="2">Illinois isolate</strain>
    </source>
</reference>
<dbReference type="KEGG" id="vnx:VNE69_01015"/>
<name>A0AAX4J7M1_9MICR</name>
<feature type="transmembrane region" description="Helical" evidence="1">
    <location>
        <begin position="61"/>
        <end position="88"/>
    </location>
</feature>
<keyword evidence="3" id="KW-1185">Reference proteome</keyword>
<feature type="transmembrane region" description="Helical" evidence="1">
    <location>
        <begin position="22"/>
        <end position="40"/>
    </location>
</feature>
<keyword evidence="1" id="KW-0472">Membrane</keyword>
<dbReference type="AlphaFoldDB" id="A0AAX4J7M1"/>
<dbReference type="EMBL" id="CP142726">
    <property type="protein sequence ID" value="WUR02073.1"/>
    <property type="molecule type" value="Genomic_DNA"/>
</dbReference>
<protein>
    <submittedName>
        <fullName evidence="2">SP-containing membrane protein</fullName>
    </submittedName>
</protein>
<feature type="transmembrane region" description="Helical" evidence="1">
    <location>
        <begin position="126"/>
        <end position="148"/>
    </location>
</feature>
<dbReference type="Proteomes" id="UP001334084">
    <property type="component" value="Chromosome 1"/>
</dbReference>